<dbReference type="HOGENOM" id="CLU_737318_0_0_5"/>
<gene>
    <name evidence="1" type="ordered locus">Mmar10_1116</name>
</gene>
<protein>
    <recommendedName>
        <fullName evidence="3">BON domain-containing protein</fullName>
    </recommendedName>
</protein>
<evidence type="ECO:0000313" key="2">
    <source>
        <dbReference type="Proteomes" id="UP000001964"/>
    </source>
</evidence>
<dbReference type="Gene3D" id="3.40.1520.20">
    <property type="match status" value="1"/>
</dbReference>
<evidence type="ECO:0008006" key="3">
    <source>
        <dbReference type="Google" id="ProtNLM"/>
    </source>
</evidence>
<evidence type="ECO:0000313" key="1">
    <source>
        <dbReference type="EMBL" id="ABI65409.1"/>
    </source>
</evidence>
<dbReference type="EMBL" id="CP000449">
    <property type="protein sequence ID" value="ABI65409.1"/>
    <property type="molecule type" value="Genomic_DNA"/>
</dbReference>
<organism evidence="1 2">
    <name type="scientific">Maricaulis maris (strain MCS10)</name>
    <name type="common">Caulobacter maris</name>
    <dbReference type="NCBI Taxonomy" id="394221"/>
    <lineage>
        <taxon>Bacteria</taxon>
        <taxon>Pseudomonadati</taxon>
        <taxon>Pseudomonadota</taxon>
        <taxon>Alphaproteobacteria</taxon>
        <taxon>Maricaulales</taxon>
        <taxon>Maricaulaceae</taxon>
        <taxon>Maricaulis</taxon>
    </lineage>
</organism>
<dbReference type="Proteomes" id="UP000001964">
    <property type="component" value="Chromosome"/>
</dbReference>
<dbReference type="STRING" id="394221.Mmar10_1116"/>
<sequence>MLFRWRTRAFNSPFSGDFWPHSMEDFMLDLALTPRTRKTLLMAAGLVVLAAVVLFSFGPFSVGSIEARLAVGAREALDSRGHDWASVRMDGQRAILTGAAPDVEARDDAIATVLTSSWSGGVVAGGVTRVIDETIEARLQSGFVFRADVATNGRVLIRGDATDAGARDAVARYASANFPGGADTDLTLVPGGSASPDWEEAAKRLLGQLARLDRGALVLRGEQGALVGEASNPQIARSVTQTLQAMPTPFRAATVITPAGAPAEVRVEDVAACSAVILAAQGTEMPRFERAGATPSPFTSVALRRVGRMFAACPDDAALTVSVRRSADDAELDEARIAAVTGLVTNVTAENPRVFVVLTDRQDDAISFAIATLEG</sequence>
<dbReference type="AlphaFoldDB" id="Q0AQM8"/>
<dbReference type="KEGG" id="mmr:Mmar10_1116"/>
<keyword evidence="2" id="KW-1185">Reference proteome</keyword>
<proteinExistence type="predicted"/>
<accession>Q0AQM8</accession>
<dbReference type="eggNOG" id="COG2885">
    <property type="taxonomic scope" value="Bacteria"/>
</dbReference>
<name>Q0AQM8_MARMM</name>
<reference evidence="1 2" key="1">
    <citation type="submission" date="2006-08" db="EMBL/GenBank/DDBJ databases">
        <title>Complete sequence of Maricaulis maris MCS10.</title>
        <authorList>
            <consortium name="US DOE Joint Genome Institute"/>
            <person name="Copeland A."/>
            <person name="Lucas S."/>
            <person name="Lapidus A."/>
            <person name="Barry K."/>
            <person name="Detter J.C."/>
            <person name="Glavina del Rio T."/>
            <person name="Hammon N."/>
            <person name="Israni S."/>
            <person name="Dalin E."/>
            <person name="Tice H."/>
            <person name="Pitluck S."/>
            <person name="Saunders E."/>
            <person name="Brettin T."/>
            <person name="Bruce D."/>
            <person name="Han C."/>
            <person name="Tapia R."/>
            <person name="Gilna P."/>
            <person name="Schmutz J."/>
            <person name="Larimer F."/>
            <person name="Land M."/>
            <person name="Hauser L."/>
            <person name="Kyrpides N."/>
            <person name="Mikhailova N."/>
            <person name="Viollier P."/>
            <person name="Stephens C."/>
            <person name="Richardson P."/>
        </authorList>
    </citation>
    <scope>NUCLEOTIDE SEQUENCE [LARGE SCALE GENOMIC DNA]</scope>
    <source>
        <strain evidence="1 2">MCS10</strain>
    </source>
</reference>